<dbReference type="SMART" id="SM00382">
    <property type="entry name" value="AAA"/>
    <property type="match status" value="1"/>
</dbReference>
<comment type="similarity">
    <text evidence="2">Belongs to the ABC transporter superfamily.</text>
</comment>
<dbReference type="RefSeq" id="WP_140906381.1">
    <property type="nucleotide sequence ID" value="NZ_JBHTMD010000009.1"/>
</dbReference>
<dbReference type="InterPro" id="IPR015860">
    <property type="entry name" value="ABC_transpr_TagH-like"/>
</dbReference>
<dbReference type="PROSITE" id="PS50893">
    <property type="entry name" value="ABC_TRANSPORTER_2"/>
    <property type="match status" value="1"/>
</dbReference>
<dbReference type="PANTHER" id="PTHR46743:SF2">
    <property type="entry name" value="TEICHOIC ACIDS EXPORT ATP-BINDING PROTEIN TAGH"/>
    <property type="match status" value="1"/>
</dbReference>
<dbReference type="GO" id="GO:0005524">
    <property type="term" value="F:ATP binding"/>
    <property type="evidence" value="ECO:0007669"/>
    <property type="project" value="UniProtKB-KW"/>
</dbReference>
<comment type="subcellular location">
    <subcellularLocation>
        <location evidence="1">Cell inner membrane</location>
    </subcellularLocation>
</comment>
<dbReference type="GO" id="GO:0016887">
    <property type="term" value="F:ATP hydrolysis activity"/>
    <property type="evidence" value="ECO:0007669"/>
    <property type="project" value="InterPro"/>
</dbReference>
<dbReference type="InterPro" id="IPR003593">
    <property type="entry name" value="AAA+_ATPase"/>
</dbReference>
<proteinExistence type="inferred from homology"/>
<keyword evidence="8" id="KW-1185">Reference proteome</keyword>
<dbReference type="Pfam" id="PF00005">
    <property type="entry name" value="ABC_tran"/>
    <property type="match status" value="1"/>
</dbReference>
<dbReference type="InterPro" id="IPR003439">
    <property type="entry name" value="ABC_transporter-like_ATP-bd"/>
</dbReference>
<name>A0A502BG94_9HYPH</name>
<dbReference type="GO" id="GO:0005886">
    <property type="term" value="C:plasma membrane"/>
    <property type="evidence" value="ECO:0007669"/>
    <property type="project" value="UniProtKB-SubCell"/>
</dbReference>
<feature type="domain" description="ABC transporter" evidence="6">
    <location>
        <begin position="25"/>
        <end position="250"/>
    </location>
</feature>
<dbReference type="PANTHER" id="PTHR46743">
    <property type="entry name" value="TEICHOIC ACIDS EXPORT ATP-BINDING PROTEIN TAGH"/>
    <property type="match status" value="1"/>
</dbReference>
<reference evidence="7 8" key="1">
    <citation type="journal article" date="2003" name="Int. J. Syst. Evol. Microbiol.">
        <title>Towards a standardized format for the description of a novel species (of an established genus): Ochrobactrum gallinifaecis sp. nov.</title>
        <authorList>
            <person name="Kampfer P."/>
            <person name="Buczolits S."/>
            <person name="Albrecht A."/>
            <person name="Busse H.J."/>
            <person name="Stackebrandt E."/>
        </authorList>
    </citation>
    <scope>NUCLEOTIDE SEQUENCE [LARGE SCALE GENOMIC DNA]</scope>
    <source>
        <strain evidence="7 8">ISO 196</strain>
    </source>
</reference>
<evidence type="ECO:0000256" key="5">
    <source>
        <dbReference type="ARBA" id="ARBA00022840"/>
    </source>
</evidence>
<dbReference type="Proteomes" id="UP000315388">
    <property type="component" value="Unassembled WGS sequence"/>
</dbReference>
<evidence type="ECO:0000256" key="4">
    <source>
        <dbReference type="ARBA" id="ARBA00022741"/>
    </source>
</evidence>
<protein>
    <submittedName>
        <fullName evidence="7">ABC transporter ATP-binding protein</fullName>
    </submittedName>
</protein>
<dbReference type="InterPro" id="IPR027417">
    <property type="entry name" value="P-loop_NTPase"/>
</dbReference>
<dbReference type="AlphaFoldDB" id="A0A502BG94"/>
<dbReference type="Gene3D" id="3.40.50.300">
    <property type="entry name" value="P-loop containing nucleotide triphosphate hydrolases"/>
    <property type="match status" value="1"/>
</dbReference>
<sequence length="250" mass="27875">MSLIKLNNVSVEFPIYNSSSRSLKNRVLSIATGGKIERKTDRLVVIRGLERISTTLRDGDRIGLIGHNGSGKTTLLRVLSGIYTPTQGTAYIDGTCVSLINIQLGIDPDATGRENIRLRSAMMGMHPKEIDTKFEEIAEFSGLGDFLDMPFRTYSSGMQLRLAFAASTSVRPEILIMDEWLSTGDENFKERANKRMHELVGSTKILVLASHSRDLLTKNCNRILWLEHGHLKMDGPTQEVLSAYFGETKE</sequence>
<evidence type="ECO:0000256" key="3">
    <source>
        <dbReference type="ARBA" id="ARBA00022448"/>
    </source>
</evidence>
<evidence type="ECO:0000313" key="7">
    <source>
        <dbReference type="EMBL" id="TPF73912.1"/>
    </source>
</evidence>
<dbReference type="CDD" id="cd03220">
    <property type="entry name" value="ABC_KpsT_Wzt"/>
    <property type="match status" value="1"/>
</dbReference>
<dbReference type="EMBL" id="VEWJ01000026">
    <property type="protein sequence ID" value="TPF73912.1"/>
    <property type="molecule type" value="Genomic_DNA"/>
</dbReference>
<keyword evidence="4" id="KW-0547">Nucleotide-binding</keyword>
<gene>
    <name evidence="7" type="ORF">FHY56_17380</name>
</gene>
<accession>A0A502BG94</accession>
<evidence type="ECO:0000313" key="8">
    <source>
        <dbReference type="Proteomes" id="UP000315388"/>
    </source>
</evidence>
<dbReference type="InterPro" id="IPR050683">
    <property type="entry name" value="Bact_Polysacc_Export_ATP-bd"/>
</dbReference>
<dbReference type="GO" id="GO:0140359">
    <property type="term" value="F:ABC-type transporter activity"/>
    <property type="evidence" value="ECO:0007669"/>
    <property type="project" value="InterPro"/>
</dbReference>
<evidence type="ECO:0000259" key="6">
    <source>
        <dbReference type="PROSITE" id="PS50893"/>
    </source>
</evidence>
<dbReference type="SUPFAM" id="SSF52540">
    <property type="entry name" value="P-loop containing nucleoside triphosphate hydrolases"/>
    <property type="match status" value="1"/>
</dbReference>
<evidence type="ECO:0000256" key="2">
    <source>
        <dbReference type="ARBA" id="ARBA00005417"/>
    </source>
</evidence>
<comment type="caution">
    <text evidence="7">The sequence shown here is derived from an EMBL/GenBank/DDBJ whole genome shotgun (WGS) entry which is preliminary data.</text>
</comment>
<evidence type="ECO:0000256" key="1">
    <source>
        <dbReference type="ARBA" id="ARBA00004533"/>
    </source>
</evidence>
<keyword evidence="3" id="KW-0813">Transport</keyword>
<keyword evidence="5 7" id="KW-0067">ATP-binding</keyword>
<dbReference type="OrthoDB" id="9778870at2"/>
<organism evidence="7 8">
    <name type="scientific">Brucella gallinifaecis</name>
    <dbReference type="NCBI Taxonomy" id="215590"/>
    <lineage>
        <taxon>Bacteria</taxon>
        <taxon>Pseudomonadati</taxon>
        <taxon>Pseudomonadota</taxon>
        <taxon>Alphaproteobacteria</taxon>
        <taxon>Hyphomicrobiales</taxon>
        <taxon>Brucellaceae</taxon>
        <taxon>Brucella/Ochrobactrum group</taxon>
        <taxon>Brucella</taxon>
    </lineage>
</organism>